<comment type="caution">
    <text evidence="2">The sequence shown here is derived from an EMBL/GenBank/DDBJ whole genome shotgun (WGS) entry which is preliminary data.</text>
</comment>
<evidence type="ECO:0000313" key="3">
    <source>
        <dbReference type="Proteomes" id="UP000306585"/>
    </source>
</evidence>
<organism evidence="2 3">
    <name type="scientific">Mariprofundus erugo</name>
    <dbReference type="NCBI Taxonomy" id="2528639"/>
    <lineage>
        <taxon>Bacteria</taxon>
        <taxon>Pseudomonadati</taxon>
        <taxon>Pseudomonadota</taxon>
        <taxon>Candidatius Mariprofundia</taxon>
        <taxon>Mariprofundales</taxon>
        <taxon>Mariprofundaceae</taxon>
        <taxon>Mariprofundus</taxon>
    </lineage>
</organism>
<feature type="transmembrane region" description="Helical" evidence="1">
    <location>
        <begin position="138"/>
        <end position="156"/>
    </location>
</feature>
<feature type="transmembrane region" description="Helical" evidence="1">
    <location>
        <begin position="65"/>
        <end position="86"/>
    </location>
</feature>
<accession>A0A5R9GV46</accession>
<reference evidence="2 3" key="1">
    <citation type="journal article" date="2019" name="Appl. Environ. Microbiol.">
        <title>Environmental Evidence and Genomic Insight of Iron-oxidizing Bacteria Preference Towards More Corrosion Resistant Stainless Steel at Higher Salinities.</title>
        <authorList>
            <person name="Garrison C.E."/>
            <person name="Price K.A."/>
            <person name="Field E.K."/>
        </authorList>
    </citation>
    <scope>NUCLEOTIDE SEQUENCE [LARGE SCALE GENOMIC DNA]</scope>
    <source>
        <strain evidence="2 3">P3</strain>
    </source>
</reference>
<evidence type="ECO:0000256" key="1">
    <source>
        <dbReference type="SAM" id="Phobius"/>
    </source>
</evidence>
<feature type="transmembrane region" description="Helical" evidence="1">
    <location>
        <begin position="31"/>
        <end position="53"/>
    </location>
</feature>
<name>A0A5R9GV46_9PROT</name>
<proteinExistence type="predicted"/>
<dbReference type="AlphaFoldDB" id="A0A5R9GV46"/>
<dbReference type="Proteomes" id="UP000306585">
    <property type="component" value="Unassembled WGS sequence"/>
</dbReference>
<keyword evidence="1" id="KW-0472">Membrane</keyword>
<dbReference type="EMBL" id="VBRY01000003">
    <property type="protein sequence ID" value="TLS68163.1"/>
    <property type="molecule type" value="Genomic_DNA"/>
</dbReference>
<gene>
    <name evidence="2" type="ORF">FEF65_03980</name>
</gene>
<protein>
    <submittedName>
        <fullName evidence="2">Uncharacterized protein</fullName>
    </submittedName>
</protein>
<evidence type="ECO:0000313" key="2">
    <source>
        <dbReference type="EMBL" id="TLS68163.1"/>
    </source>
</evidence>
<sequence length="210" mass="23323">MCFSATASFLAGSTLLTLGAITVHKTTDRRTLALAAVPLLFGVQQMIEGGLWLAALHHDEQLKSIMAHLFTMFSHVLWPVYIPFAIGMLEIIAWRKRTLWLLQLIGLSVGIHLLIQITTQPLTAEAEAHVVYVSGHSYAWPMMILYMAATCLAPLLSSQPLIRLFGAMALLLFAIAYLFYTAAYISVWCFFAAILSTIIYLHIVRRTPGT</sequence>
<dbReference type="RefSeq" id="WP_138238499.1">
    <property type="nucleotide sequence ID" value="NZ_VBRY01000003.1"/>
</dbReference>
<feature type="transmembrane region" description="Helical" evidence="1">
    <location>
        <begin position="98"/>
        <end position="118"/>
    </location>
</feature>
<keyword evidence="1" id="KW-0812">Transmembrane</keyword>
<keyword evidence="3" id="KW-1185">Reference proteome</keyword>
<feature type="transmembrane region" description="Helical" evidence="1">
    <location>
        <begin position="161"/>
        <end position="179"/>
    </location>
</feature>
<dbReference type="InterPro" id="IPR046737">
    <property type="entry name" value="DUF6629"/>
</dbReference>
<dbReference type="Pfam" id="PF20334">
    <property type="entry name" value="DUF6629"/>
    <property type="match status" value="1"/>
</dbReference>
<feature type="transmembrane region" description="Helical" evidence="1">
    <location>
        <begin position="185"/>
        <end position="204"/>
    </location>
</feature>
<keyword evidence="1" id="KW-1133">Transmembrane helix</keyword>
<feature type="transmembrane region" description="Helical" evidence="1">
    <location>
        <begin position="6"/>
        <end position="24"/>
    </location>
</feature>